<reference evidence="2" key="1">
    <citation type="submission" date="2017-03" db="EMBL/GenBank/DDBJ databases">
        <title>Genomes of endolithic fungi from Antarctica.</title>
        <authorList>
            <person name="Coleine C."/>
            <person name="Masonjones S."/>
            <person name="Stajich J.E."/>
        </authorList>
    </citation>
    <scope>NUCLEOTIDE SEQUENCE [LARGE SCALE GENOMIC DNA]</scope>
    <source>
        <strain evidence="2">CCFEE 5527</strain>
    </source>
</reference>
<dbReference type="EMBL" id="NAJO01000006">
    <property type="protein sequence ID" value="OQO11772.1"/>
    <property type="molecule type" value="Genomic_DNA"/>
</dbReference>
<dbReference type="AlphaFoldDB" id="A0A1V8TKM4"/>
<evidence type="ECO:0000313" key="2">
    <source>
        <dbReference type="Proteomes" id="UP000192596"/>
    </source>
</evidence>
<evidence type="ECO:0000313" key="1">
    <source>
        <dbReference type="EMBL" id="OQO11772.1"/>
    </source>
</evidence>
<dbReference type="InParanoid" id="A0A1V8TKM4"/>
<organism evidence="1 2">
    <name type="scientific">Cryoendolithus antarcticus</name>
    <dbReference type="NCBI Taxonomy" id="1507870"/>
    <lineage>
        <taxon>Eukaryota</taxon>
        <taxon>Fungi</taxon>
        <taxon>Dikarya</taxon>
        <taxon>Ascomycota</taxon>
        <taxon>Pezizomycotina</taxon>
        <taxon>Dothideomycetes</taxon>
        <taxon>Dothideomycetidae</taxon>
        <taxon>Cladosporiales</taxon>
        <taxon>Cladosporiaceae</taxon>
        <taxon>Cryoendolithus</taxon>
    </lineage>
</organism>
<gene>
    <name evidence="1" type="ORF">B0A48_03499</name>
</gene>
<sequence>MPDAHHTGYTSLANTQTRSPLFRLSGELRNTIYANAFPPTDSVESIHALKAPDPPECNLLPACQQLYIEANSRHVEAREAYWCGQLFYVHIARDVSAIDITRHLPDQAVDRISHITFICPPGYTFRLKEFVLIHDNGAFAAFALHASDADTTMCMQFIDGVIESAVQRKGTARDVITLVYDFAWKYTFNFRPTLRALFVPQGDGEGEDGDGDDDDG</sequence>
<proteinExistence type="predicted"/>
<keyword evidence="2" id="KW-1185">Reference proteome</keyword>
<dbReference type="Proteomes" id="UP000192596">
    <property type="component" value="Unassembled WGS sequence"/>
</dbReference>
<comment type="caution">
    <text evidence="1">The sequence shown here is derived from an EMBL/GenBank/DDBJ whole genome shotgun (WGS) entry which is preliminary data.</text>
</comment>
<dbReference type="OrthoDB" id="62952at2759"/>
<accession>A0A1V8TKM4</accession>
<protein>
    <submittedName>
        <fullName evidence="1">Uncharacterized protein</fullName>
    </submittedName>
</protein>
<name>A0A1V8TKM4_9PEZI</name>